<dbReference type="SUPFAM" id="SSF51161">
    <property type="entry name" value="Trimeric LpxA-like enzymes"/>
    <property type="match status" value="1"/>
</dbReference>
<protein>
    <recommendedName>
        <fullName evidence="4">Acetyltransferase</fullName>
    </recommendedName>
</protein>
<comment type="caution">
    <text evidence="3">The sequence shown here is derived from an EMBL/GenBank/DDBJ whole genome shotgun (WGS) entry which is preliminary data.</text>
</comment>
<evidence type="ECO:0000256" key="2">
    <source>
        <dbReference type="ARBA" id="ARBA00023315"/>
    </source>
</evidence>
<gene>
    <name evidence="3" type="ORF">LCGC14_0555430</name>
</gene>
<accession>A0A0F9RNG7</accession>
<proteinExistence type="predicted"/>
<keyword evidence="2" id="KW-0012">Acyltransferase</keyword>
<dbReference type="EMBL" id="LAZR01000776">
    <property type="protein sequence ID" value="KKN58110.1"/>
    <property type="molecule type" value="Genomic_DNA"/>
</dbReference>
<sequence>MHPLLNNIKSSITYGKKPENLKIYEFTKIINPEFITVGNNVIIDDFCLLYAKEDALIEIGSWVHIASFTSLTGGPIKIGNFCTIASGSRIIAGSDHYKNGALMNSTIPDKYRALNRQGCIMEDCSFLSANCMLFPGVTVGEGAVAGAGSIIRKDLEPWGIYIMRNGKMEKIKDRDKEKTIQNTIKLKNELNL</sequence>
<dbReference type="InterPro" id="IPR011004">
    <property type="entry name" value="Trimer_LpxA-like_sf"/>
</dbReference>
<keyword evidence="1" id="KW-0808">Transferase</keyword>
<evidence type="ECO:0000313" key="3">
    <source>
        <dbReference type="EMBL" id="KKN58110.1"/>
    </source>
</evidence>
<organism evidence="3">
    <name type="scientific">marine sediment metagenome</name>
    <dbReference type="NCBI Taxonomy" id="412755"/>
    <lineage>
        <taxon>unclassified sequences</taxon>
        <taxon>metagenomes</taxon>
        <taxon>ecological metagenomes</taxon>
    </lineage>
</organism>
<dbReference type="InterPro" id="IPR050179">
    <property type="entry name" value="Trans_hexapeptide_repeat"/>
</dbReference>
<dbReference type="AlphaFoldDB" id="A0A0F9RNG7"/>
<dbReference type="PANTHER" id="PTHR43300">
    <property type="entry name" value="ACETYLTRANSFERASE"/>
    <property type="match status" value="1"/>
</dbReference>
<evidence type="ECO:0000256" key="1">
    <source>
        <dbReference type="ARBA" id="ARBA00022679"/>
    </source>
</evidence>
<dbReference type="Gene3D" id="2.160.10.10">
    <property type="entry name" value="Hexapeptide repeat proteins"/>
    <property type="match status" value="1"/>
</dbReference>
<evidence type="ECO:0008006" key="4">
    <source>
        <dbReference type="Google" id="ProtNLM"/>
    </source>
</evidence>
<name>A0A0F9RNG7_9ZZZZ</name>
<dbReference type="PANTHER" id="PTHR43300:SF12">
    <property type="entry name" value="CHLORAMPHENICOL ACETYLTRANSFERASE"/>
    <property type="match status" value="1"/>
</dbReference>
<reference evidence="3" key="1">
    <citation type="journal article" date="2015" name="Nature">
        <title>Complex archaea that bridge the gap between prokaryotes and eukaryotes.</title>
        <authorList>
            <person name="Spang A."/>
            <person name="Saw J.H."/>
            <person name="Jorgensen S.L."/>
            <person name="Zaremba-Niedzwiedzka K."/>
            <person name="Martijn J."/>
            <person name="Lind A.E."/>
            <person name="van Eijk R."/>
            <person name="Schleper C."/>
            <person name="Guy L."/>
            <person name="Ettema T.J."/>
        </authorList>
    </citation>
    <scope>NUCLEOTIDE SEQUENCE</scope>
</reference>
<dbReference type="GO" id="GO:0016746">
    <property type="term" value="F:acyltransferase activity"/>
    <property type="evidence" value="ECO:0007669"/>
    <property type="project" value="UniProtKB-KW"/>
</dbReference>